<keyword evidence="4" id="KW-1185">Reference proteome</keyword>
<evidence type="ECO:0000313" key="4">
    <source>
        <dbReference type="Proteomes" id="UP001058974"/>
    </source>
</evidence>
<evidence type="ECO:0000313" key="3">
    <source>
        <dbReference type="EMBL" id="KAI5433931.1"/>
    </source>
</evidence>
<organism evidence="3 4">
    <name type="scientific">Pisum sativum</name>
    <name type="common">Garden pea</name>
    <name type="synonym">Lathyrus oleraceus</name>
    <dbReference type="NCBI Taxonomy" id="3888"/>
    <lineage>
        <taxon>Eukaryota</taxon>
        <taxon>Viridiplantae</taxon>
        <taxon>Streptophyta</taxon>
        <taxon>Embryophyta</taxon>
        <taxon>Tracheophyta</taxon>
        <taxon>Spermatophyta</taxon>
        <taxon>Magnoliopsida</taxon>
        <taxon>eudicotyledons</taxon>
        <taxon>Gunneridae</taxon>
        <taxon>Pentapetalae</taxon>
        <taxon>rosids</taxon>
        <taxon>fabids</taxon>
        <taxon>Fabales</taxon>
        <taxon>Fabaceae</taxon>
        <taxon>Papilionoideae</taxon>
        <taxon>50 kb inversion clade</taxon>
        <taxon>NPAAA clade</taxon>
        <taxon>Hologalegina</taxon>
        <taxon>IRL clade</taxon>
        <taxon>Fabeae</taxon>
        <taxon>Lathyrus</taxon>
    </lineage>
</organism>
<feature type="region of interest" description="Disordered" evidence="1">
    <location>
        <begin position="102"/>
        <end position="142"/>
    </location>
</feature>
<dbReference type="EMBL" id="JAMSHJ010000002">
    <property type="protein sequence ID" value="KAI5433931.1"/>
    <property type="molecule type" value="Genomic_DNA"/>
</dbReference>
<accession>A0A9D4Y6J5</accession>
<evidence type="ECO:0000256" key="2">
    <source>
        <dbReference type="SAM" id="SignalP"/>
    </source>
</evidence>
<dbReference type="Proteomes" id="UP001058974">
    <property type="component" value="Chromosome 2"/>
</dbReference>
<dbReference type="OrthoDB" id="10544321at2759"/>
<feature type="chain" id="PRO_5039089149" description="Nodule-specific Glycine Rich Peptide" evidence="2">
    <location>
        <begin position="23"/>
        <end position="142"/>
    </location>
</feature>
<keyword evidence="2" id="KW-0732">Signal</keyword>
<gene>
    <name evidence="3" type="ORF">KIW84_020967</name>
</gene>
<dbReference type="Gramene" id="PSAT_LOCUS10284_t1">
    <property type="protein sequence ID" value="CAL5190224.1"/>
    <property type="gene ID" value="PSAT_LOCUS10284"/>
</dbReference>
<feature type="signal peptide" evidence="2">
    <location>
        <begin position="1"/>
        <end position="22"/>
    </location>
</feature>
<proteinExistence type="predicted"/>
<dbReference type="AlphaFoldDB" id="A0A9D4Y6J5"/>
<reference evidence="3 4" key="1">
    <citation type="journal article" date="2022" name="Nat. Genet.">
        <title>Improved pea reference genome and pan-genome highlight genomic features and evolutionary characteristics.</title>
        <authorList>
            <person name="Yang T."/>
            <person name="Liu R."/>
            <person name="Luo Y."/>
            <person name="Hu S."/>
            <person name="Wang D."/>
            <person name="Wang C."/>
            <person name="Pandey M.K."/>
            <person name="Ge S."/>
            <person name="Xu Q."/>
            <person name="Li N."/>
            <person name="Li G."/>
            <person name="Huang Y."/>
            <person name="Saxena R.K."/>
            <person name="Ji Y."/>
            <person name="Li M."/>
            <person name="Yan X."/>
            <person name="He Y."/>
            <person name="Liu Y."/>
            <person name="Wang X."/>
            <person name="Xiang C."/>
            <person name="Varshney R.K."/>
            <person name="Ding H."/>
            <person name="Gao S."/>
            <person name="Zong X."/>
        </authorList>
    </citation>
    <scope>NUCLEOTIDE SEQUENCE [LARGE SCALE GENOMIC DNA]</scope>
    <source>
        <strain evidence="3 4">cv. Zhongwan 6</strain>
    </source>
</reference>
<protein>
    <recommendedName>
        <fullName evidence="5">Nodule-specific Glycine Rich Peptide</fullName>
    </recommendedName>
</protein>
<evidence type="ECO:0000256" key="1">
    <source>
        <dbReference type="SAM" id="MobiDB-lite"/>
    </source>
</evidence>
<name>A0A9D4Y6J5_PEA</name>
<feature type="compositionally biased region" description="Acidic residues" evidence="1">
    <location>
        <begin position="132"/>
        <end position="142"/>
    </location>
</feature>
<comment type="caution">
    <text evidence="3">The sequence shown here is derived from an EMBL/GenBank/DDBJ whole genome shotgun (WGS) entry which is preliminary data.</text>
</comment>
<evidence type="ECO:0008006" key="5">
    <source>
        <dbReference type="Google" id="ProtNLM"/>
    </source>
</evidence>
<dbReference type="Gramene" id="Psat02G0096700-T1">
    <property type="protein sequence ID" value="KAI5433931.1"/>
    <property type="gene ID" value="KIW84_020967"/>
</dbReference>
<sequence length="142" mass="15549">MKIKCFIFAFFLCALIFITVVAIEPSKDDEKQTREFEKSEIKFGINKVRRLREGGHGRKHRKRHINSVAQVWINGGGVGGSFKRGGFTGAINIGGVQDGGENIGLGGQGKIGNEERRNEVSSIGEENKGVREEEENEGFGGP</sequence>
<feature type="compositionally biased region" description="Basic and acidic residues" evidence="1">
    <location>
        <begin position="112"/>
        <end position="131"/>
    </location>
</feature>